<feature type="domain" description="DUF6532" evidence="2">
    <location>
        <begin position="312"/>
        <end position="521"/>
    </location>
</feature>
<organism evidence="3 4">
    <name type="scientific">Suillus fuscotomentosus</name>
    <dbReference type="NCBI Taxonomy" id="1912939"/>
    <lineage>
        <taxon>Eukaryota</taxon>
        <taxon>Fungi</taxon>
        <taxon>Dikarya</taxon>
        <taxon>Basidiomycota</taxon>
        <taxon>Agaricomycotina</taxon>
        <taxon>Agaricomycetes</taxon>
        <taxon>Agaricomycetidae</taxon>
        <taxon>Boletales</taxon>
        <taxon>Suillineae</taxon>
        <taxon>Suillaceae</taxon>
        <taxon>Suillus</taxon>
    </lineage>
</organism>
<feature type="compositionally biased region" description="Acidic residues" evidence="1">
    <location>
        <begin position="126"/>
        <end position="139"/>
    </location>
</feature>
<reference evidence="3" key="1">
    <citation type="journal article" date="2020" name="New Phytol.">
        <title>Comparative genomics reveals dynamic genome evolution in host specialist ectomycorrhizal fungi.</title>
        <authorList>
            <person name="Lofgren L.A."/>
            <person name="Nguyen N.H."/>
            <person name="Vilgalys R."/>
            <person name="Ruytinx J."/>
            <person name="Liao H.L."/>
            <person name="Branco S."/>
            <person name="Kuo A."/>
            <person name="LaButti K."/>
            <person name="Lipzen A."/>
            <person name="Andreopoulos W."/>
            <person name="Pangilinan J."/>
            <person name="Riley R."/>
            <person name="Hundley H."/>
            <person name="Na H."/>
            <person name="Barry K."/>
            <person name="Grigoriev I.V."/>
            <person name="Stajich J.E."/>
            <person name="Kennedy P.G."/>
        </authorList>
    </citation>
    <scope>NUCLEOTIDE SEQUENCE</scope>
    <source>
        <strain evidence="3">FC203</strain>
    </source>
</reference>
<evidence type="ECO:0000313" key="3">
    <source>
        <dbReference type="EMBL" id="KAG1884211.1"/>
    </source>
</evidence>
<dbReference type="RefSeq" id="XP_041216233.1">
    <property type="nucleotide sequence ID" value="XM_041369732.1"/>
</dbReference>
<accession>A0AAD4DMT7</accession>
<evidence type="ECO:0000259" key="2">
    <source>
        <dbReference type="Pfam" id="PF20149"/>
    </source>
</evidence>
<name>A0AAD4DMT7_9AGAM</name>
<dbReference type="Proteomes" id="UP001195769">
    <property type="component" value="Unassembled WGS sequence"/>
</dbReference>
<dbReference type="Pfam" id="PF20149">
    <property type="entry name" value="DUF6532"/>
    <property type="match status" value="1"/>
</dbReference>
<comment type="caution">
    <text evidence="3">The sequence shown here is derived from an EMBL/GenBank/DDBJ whole genome shotgun (WGS) entry which is preliminary data.</text>
</comment>
<feature type="compositionally biased region" description="Acidic residues" evidence="1">
    <location>
        <begin position="147"/>
        <end position="157"/>
    </location>
</feature>
<dbReference type="EMBL" id="JABBWK010000440">
    <property type="protein sequence ID" value="KAG1884211.1"/>
    <property type="molecule type" value="Genomic_DNA"/>
</dbReference>
<keyword evidence="4" id="KW-1185">Reference proteome</keyword>
<protein>
    <recommendedName>
        <fullName evidence="2">DUF6532 domain-containing protein</fullName>
    </recommendedName>
</protein>
<feature type="compositionally biased region" description="Basic and acidic residues" evidence="1">
    <location>
        <begin position="195"/>
        <end position="208"/>
    </location>
</feature>
<feature type="region of interest" description="Disordered" evidence="1">
    <location>
        <begin position="192"/>
        <end position="234"/>
    </location>
</feature>
<evidence type="ECO:0000256" key="1">
    <source>
        <dbReference type="SAM" id="MobiDB-lite"/>
    </source>
</evidence>
<gene>
    <name evidence="3" type="ORF">F5891DRAFT_1241611</name>
</gene>
<dbReference type="AlphaFoldDB" id="A0AAD4DMT7"/>
<dbReference type="InterPro" id="IPR045341">
    <property type="entry name" value="DUF6532"/>
</dbReference>
<feature type="compositionally biased region" description="Basic and acidic residues" evidence="1">
    <location>
        <begin position="87"/>
        <end position="115"/>
    </location>
</feature>
<sequence length="566" mass="62161">MPPRASLTPSEIAAHKRNSKTKAKASQESGGENQGDTDKPLQRSSKIKALERKVWNETTANSHKRAPTVTGLQSAPAAKLARKIPAKKLDHNNDRGQEAHEVISHAESRGRERSTHSSKSATVSIEDSDTVSEYGESDDASEKSDNDMEVPEDDDFESLSQEELIKEIPHFVRTGSNVSEWMASGTTAGVPQVDVADKASDGHSKPYYREATAVTKHQPDKKKDKKKKSKLEERQVLQVTSATWPPYHFSPSSSPSYASGSHFSTDYPLTGSSGPFPSLIPLLSHQHLVYSADGSINLKAQNTRIQNVLKAAMFELKKASLFDNTFPNITQKRKMALEAVHTAAGKRKEYAILKRMKHDFDYALALAGIPEGRMSSFRTNLKKLAHQIVVSHFGLQKGCADKVEDLLKSHKYIFPTDAKGKVLGDQPFCDEATIDIIRLSFFDGGEDSFGSQCHDDFISVLDGNNEPELPVAMVCLTATMIYAILKDWSSGNPPSNAQVKSFNASSHVGVYKAHQATLNRIFNGSIKKYHALMARLYKAVSAIENSASTASSSTCDYLDLDAMVEE</sequence>
<feature type="region of interest" description="Disordered" evidence="1">
    <location>
        <begin position="1"/>
        <end position="163"/>
    </location>
</feature>
<evidence type="ECO:0000313" key="4">
    <source>
        <dbReference type="Proteomes" id="UP001195769"/>
    </source>
</evidence>
<proteinExistence type="predicted"/>
<dbReference type="GeneID" id="64664030"/>